<accession>A0A1S4F4W4</accession>
<dbReference type="Proteomes" id="UP000682892">
    <property type="component" value="Chromosome 3"/>
</dbReference>
<protein>
    <recommendedName>
        <fullName evidence="7">Regulator of microtubule dynamics protein 1</fullName>
    </recommendedName>
    <alternativeName>
        <fullName evidence="8">Protein FAM82B</fullName>
    </alternativeName>
</protein>
<reference evidence="9" key="2">
    <citation type="journal article" date="2007" name="Science">
        <title>Genome sequence of Aedes aegypti, a major arbovirus vector.</title>
        <authorList>
            <person name="Nene V."/>
            <person name="Wortman J.R."/>
            <person name="Lawson D."/>
            <person name="Haas B."/>
            <person name="Kodira C."/>
            <person name="Tu Z.J."/>
            <person name="Loftus B."/>
            <person name="Xi Z."/>
            <person name="Megy K."/>
            <person name="Grabherr M."/>
            <person name="Ren Q."/>
            <person name="Zdobnov E.M."/>
            <person name="Lobo N.F."/>
            <person name="Campbell K.S."/>
            <person name="Brown S.E."/>
            <person name="Bonaldo M.F."/>
            <person name="Zhu J."/>
            <person name="Sinkins S.P."/>
            <person name="Hogenkamp D.G."/>
            <person name="Amedeo P."/>
            <person name="Arensburger P."/>
            <person name="Atkinson P.W."/>
            <person name="Bidwell S."/>
            <person name="Biedler J."/>
            <person name="Birney E."/>
            <person name="Bruggner R.V."/>
            <person name="Costas J."/>
            <person name="Coy M.R."/>
            <person name="Crabtree J."/>
            <person name="Crawford M."/>
            <person name="Debruyn B."/>
            <person name="Decaprio D."/>
            <person name="Eiglmeier K."/>
            <person name="Eisenstadt E."/>
            <person name="El-Dorry H."/>
            <person name="Gelbart W.M."/>
            <person name="Gomes S.L."/>
            <person name="Hammond M."/>
            <person name="Hannick L.I."/>
            <person name="Hogan J.R."/>
            <person name="Holmes M.H."/>
            <person name="Jaffe D."/>
            <person name="Johnston J.S."/>
            <person name="Kennedy R.C."/>
            <person name="Koo H."/>
            <person name="Kravitz S."/>
            <person name="Kriventseva E.V."/>
            <person name="Kulp D."/>
            <person name="Labutti K."/>
            <person name="Lee E."/>
            <person name="Li S."/>
            <person name="Lovin D.D."/>
            <person name="Mao C."/>
            <person name="Mauceli E."/>
            <person name="Menck C.F."/>
            <person name="Miller J.R."/>
            <person name="Montgomery P."/>
            <person name="Mori A."/>
            <person name="Nascimento A.L."/>
            <person name="Naveira H.F."/>
            <person name="Nusbaum C."/>
            <person name="O'leary S."/>
            <person name="Orvis J."/>
            <person name="Pertea M."/>
            <person name="Quesneville H."/>
            <person name="Reidenbach K.R."/>
            <person name="Rogers Y.H."/>
            <person name="Roth C.W."/>
            <person name="Schneider J.R."/>
            <person name="Schatz M."/>
            <person name="Shumway M."/>
            <person name="Stanke M."/>
            <person name="Stinson E.O."/>
            <person name="Tubio J.M."/>
            <person name="Vanzee J.P."/>
            <person name="Verjovski-Almeida S."/>
            <person name="Werner D."/>
            <person name="White O."/>
            <person name="Wyder S."/>
            <person name="Zeng Q."/>
            <person name="Zhao Q."/>
            <person name="Zhao Y."/>
            <person name="Hill C.A."/>
            <person name="Raikhel A.S."/>
            <person name="Soares M.B."/>
            <person name="Knudson D.L."/>
            <person name="Lee N.H."/>
            <person name="Galagan J."/>
            <person name="Salzberg S.L."/>
            <person name="Paulsen I.T."/>
            <person name="Dimopoulos G."/>
            <person name="Collins F.H."/>
            <person name="Birren B."/>
            <person name="Fraser-Liggett C.M."/>
            <person name="Severson D.W."/>
        </authorList>
    </citation>
    <scope>NUCLEOTIDE SEQUENCE [LARGE SCALE GENOMIC DNA]</scope>
    <source>
        <strain evidence="9">Liverpool</strain>
    </source>
</reference>
<dbReference type="SUPFAM" id="SSF48452">
    <property type="entry name" value="TPR-like"/>
    <property type="match status" value="1"/>
</dbReference>
<dbReference type="GO" id="GO:0005876">
    <property type="term" value="C:spindle microtubule"/>
    <property type="evidence" value="ECO:0007669"/>
    <property type="project" value="TreeGrafter"/>
</dbReference>
<dbReference type="OMA" id="HKYYAIF"/>
<comment type="subcellular location">
    <subcellularLocation>
        <location evidence="1">Cytoplasm</location>
        <location evidence="1">Cytoskeleton</location>
    </subcellularLocation>
</comment>
<keyword evidence="4" id="KW-0677">Repeat</keyword>
<evidence type="ECO:0000256" key="5">
    <source>
        <dbReference type="ARBA" id="ARBA00022803"/>
    </source>
</evidence>
<reference evidence="9" key="3">
    <citation type="submission" date="2012-09" db="EMBL/GenBank/DDBJ databases">
        <authorList>
            <consortium name="VectorBase"/>
        </authorList>
    </citation>
    <scope>NUCLEOTIDE SEQUENCE</scope>
    <source>
        <strain evidence="9">Liverpool</strain>
    </source>
</reference>
<gene>
    <name evidence="9" type="ORF">AaeL_AAEL003405</name>
</gene>
<evidence type="ECO:0000256" key="2">
    <source>
        <dbReference type="ARBA" id="ARBA00011375"/>
    </source>
</evidence>
<dbReference type="InterPro" id="IPR011990">
    <property type="entry name" value="TPR-like_helical_dom_sf"/>
</dbReference>
<keyword evidence="6" id="KW-0206">Cytoskeleton</keyword>
<dbReference type="PANTHER" id="PTHR16056:SF16">
    <property type="entry name" value="REGULATOR OF MICROTUBULE DYNAMICS PROTEIN 1"/>
    <property type="match status" value="1"/>
</dbReference>
<dbReference type="GO" id="GO:0097431">
    <property type="term" value="C:mitotic spindle pole"/>
    <property type="evidence" value="ECO:0007669"/>
    <property type="project" value="TreeGrafter"/>
</dbReference>
<dbReference type="PANTHER" id="PTHR16056">
    <property type="entry name" value="REGULATOR OF MICROTUBULE DYNAMICS PROTEIN"/>
    <property type="match status" value="1"/>
</dbReference>
<dbReference type="EMBL" id="CH477271">
    <property type="protein sequence ID" value="EAT45294.1"/>
    <property type="molecule type" value="Genomic_DNA"/>
</dbReference>
<dbReference type="InterPro" id="IPR049039">
    <property type="entry name" value="RMD1-3_a_helical_rpt"/>
</dbReference>
<comment type="subunit">
    <text evidence="2">Interacts with microtubules.</text>
</comment>
<evidence type="ECO:0000256" key="3">
    <source>
        <dbReference type="ARBA" id="ARBA00022490"/>
    </source>
</evidence>
<organism evidence="9 10">
    <name type="scientific">Aedes aegypti</name>
    <name type="common">Yellowfever mosquito</name>
    <name type="synonym">Culex aegypti</name>
    <dbReference type="NCBI Taxonomy" id="7159"/>
    <lineage>
        <taxon>Eukaryota</taxon>
        <taxon>Metazoa</taxon>
        <taxon>Ecdysozoa</taxon>
        <taxon>Arthropoda</taxon>
        <taxon>Hexapoda</taxon>
        <taxon>Insecta</taxon>
        <taxon>Pterygota</taxon>
        <taxon>Neoptera</taxon>
        <taxon>Endopterygota</taxon>
        <taxon>Diptera</taxon>
        <taxon>Nematocera</taxon>
        <taxon>Culicoidea</taxon>
        <taxon>Culicidae</taxon>
        <taxon>Culicinae</taxon>
        <taxon>Aedini</taxon>
        <taxon>Aedes</taxon>
        <taxon>Stegomyia</taxon>
    </lineage>
</organism>
<reference evidence="9" key="1">
    <citation type="submission" date="2005-10" db="EMBL/GenBank/DDBJ databases">
        <authorList>
            <person name="Loftus B.J."/>
            <person name="Nene V.M."/>
            <person name="Hannick L.I."/>
            <person name="Bidwell S."/>
            <person name="Haas B."/>
            <person name="Amedeo P."/>
            <person name="Orvis J."/>
            <person name="Wortman J.R."/>
            <person name="White O.R."/>
            <person name="Salzberg S."/>
            <person name="Shumway M."/>
            <person name="Koo H."/>
            <person name="Zhao Y."/>
            <person name="Holmes M."/>
            <person name="Miller J."/>
            <person name="Schatz M."/>
            <person name="Pop M."/>
            <person name="Pai G."/>
            <person name="Utterback T."/>
            <person name="Rogers Y.-H."/>
            <person name="Kravitz S."/>
            <person name="Fraser C.M."/>
        </authorList>
    </citation>
    <scope>NUCLEOTIDE SEQUENCE</scope>
    <source>
        <strain evidence="9">Liverpool</strain>
    </source>
</reference>
<dbReference type="HOGENOM" id="CLU_046369_1_2_1"/>
<dbReference type="Pfam" id="PF21033">
    <property type="entry name" value="RMD1-3"/>
    <property type="match status" value="1"/>
</dbReference>
<dbReference type="OrthoDB" id="69711at2759"/>
<evidence type="ECO:0000256" key="7">
    <source>
        <dbReference type="ARBA" id="ARBA00039966"/>
    </source>
</evidence>
<keyword evidence="5" id="KW-0802">TPR repeat</keyword>
<dbReference type="GO" id="GO:0005739">
    <property type="term" value="C:mitochondrion"/>
    <property type="evidence" value="ECO:0007669"/>
    <property type="project" value="TreeGrafter"/>
</dbReference>
<dbReference type="KEGG" id="aag:5578105"/>
<proteinExistence type="predicted"/>
<evidence type="ECO:0000256" key="8">
    <source>
        <dbReference type="ARBA" id="ARBA00041958"/>
    </source>
</evidence>
<evidence type="ECO:0000256" key="4">
    <source>
        <dbReference type="ARBA" id="ARBA00022737"/>
    </source>
</evidence>
<dbReference type="AlphaFoldDB" id="A0A1S4F4W4"/>
<dbReference type="Gene3D" id="1.25.40.10">
    <property type="entry name" value="Tetratricopeptide repeat domain"/>
    <property type="match status" value="1"/>
</dbReference>
<evidence type="ECO:0000313" key="9">
    <source>
        <dbReference type="EMBL" id="EAT45294.1"/>
    </source>
</evidence>
<sequence>MADVDEIIHKADQFIENCEFEEACNLLRQYADTSHYEILRRLANSIYCLCRDWYRTDKKRAENLIPEGFDVSSKLLKLSPEKSASHKYYAIFLGEKAGLSGPKQQILSLNNVLSHIKTANQLDPLDPYVWYLEGAFYEKLLRLQWFEKQLVYALNKQLVRPKHDDALRCLLKAEEIQANFFYYNQYLIGKIYFDQKEYDKARPFLLKLANLRILRTEDDRRAKEEAEKMLAKL</sequence>
<evidence type="ECO:0000313" key="10">
    <source>
        <dbReference type="Proteomes" id="UP000682892"/>
    </source>
</evidence>
<evidence type="ECO:0000256" key="6">
    <source>
        <dbReference type="ARBA" id="ARBA00023212"/>
    </source>
</evidence>
<name>A0A1S4F4W4_AEDAE</name>
<dbReference type="GO" id="GO:0008017">
    <property type="term" value="F:microtubule binding"/>
    <property type="evidence" value="ECO:0007669"/>
    <property type="project" value="TreeGrafter"/>
</dbReference>
<evidence type="ECO:0000256" key="1">
    <source>
        <dbReference type="ARBA" id="ARBA00004245"/>
    </source>
</evidence>
<keyword evidence="3" id="KW-0963">Cytoplasm</keyword>